<organism evidence="8 9">
    <name type="scientific">Vicugna pacos</name>
    <name type="common">Alpaca</name>
    <name type="synonym">Lama pacos</name>
    <dbReference type="NCBI Taxonomy" id="30538"/>
    <lineage>
        <taxon>Eukaryota</taxon>
        <taxon>Metazoa</taxon>
        <taxon>Chordata</taxon>
        <taxon>Craniata</taxon>
        <taxon>Vertebrata</taxon>
        <taxon>Euteleostomi</taxon>
        <taxon>Mammalia</taxon>
        <taxon>Eutheria</taxon>
        <taxon>Laurasiatheria</taxon>
        <taxon>Artiodactyla</taxon>
        <taxon>Tylopoda</taxon>
        <taxon>Camelidae</taxon>
        <taxon>Vicugna</taxon>
    </lineage>
</organism>
<sequence length="211" mass="23294">MMLLLVGGHSRGDLQACAVRAQGGQLKLYDHDHLTKVTQIIHHPRFNASLSVEEGVDVALMRLETPVMPSHHVGMVSLPPASLRVPERQMCWVTGWGYIRLGGRFWGPTGMQLESHLGPGRGRELGRHLWSSRLPRGVRPSDELRVLDPPVKTPFVFLDGPVTGPTKHLQALVPPDRNPGTRGDVDLGPGVLGLLFEEPAWKEINKPTEFP</sequence>
<reference evidence="9" key="1">
    <citation type="submission" date="2025-08" db="UniProtKB">
        <authorList>
            <consortium name="RefSeq"/>
        </authorList>
    </citation>
    <scope>IDENTIFICATION</scope>
</reference>
<keyword evidence="8" id="KW-1185">Reference proteome</keyword>
<dbReference type="SUPFAM" id="SSF50494">
    <property type="entry name" value="Trypsin-like serine proteases"/>
    <property type="match status" value="1"/>
</dbReference>
<evidence type="ECO:0000313" key="9">
    <source>
        <dbReference type="RefSeq" id="XP_072798451.1"/>
    </source>
</evidence>
<dbReference type="SMART" id="SM00020">
    <property type="entry name" value="Tryp_SPc"/>
    <property type="match status" value="1"/>
</dbReference>
<evidence type="ECO:0000256" key="1">
    <source>
        <dbReference type="ARBA" id="ARBA00022670"/>
    </source>
</evidence>
<dbReference type="InterPro" id="IPR009003">
    <property type="entry name" value="Peptidase_S1_PA"/>
</dbReference>
<dbReference type="Proteomes" id="UP001652581">
    <property type="component" value="Chromosome 18"/>
</dbReference>
<evidence type="ECO:0000256" key="2">
    <source>
        <dbReference type="ARBA" id="ARBA00022729"/>
    </source>
</evidence>
<name>A0ABM5BPX3_VICPA</name>
<keyword evidence="6" id="KW-0325">Glycoprotein</keyword>
<keyword evidence="2" id="KW-0732">Signal</keyword>
<dbReference type="PANTHER" id="PTHR24253">
    <property type="entry name" value="TRANSMEMBRANE PROTEASE SERINE"/>
    <property type="match status" value="1"/>
</dbReference>
<dbReference type="Pfam" id="PF00089">
    <property type="entry name" value="Trypsin"/>
    <property type="match status" value="1"/>
</dbReference>
<dbReference type="RefSeq" id="XP_072798451.1">
    <property type="nucleotide sequence ID" value="XM_072942350.1"/>
</dbReference>
<keyword evidence="1" id="KW-0645">Protease</keyword>
<protein>
    <submittedName>
        <fullName evidence="9">Tryptase beta-2-like isoform X1</fullName>
    </submittedName>
</protein>
<keyword evidence="3" id="KW-0378">Hydrolase</keyword>
<accession>A0ABM5BPX3</accession>
<evidence type="ECO:0000256" key="6">
    <source>
        <dbReference type="ARBA" id="ARBA00023180"/>
    </source>
</evidence>
<keyword evidence="5" id="KW-1015">Disulfide bond</keyword>
<dbReference type="Gene3D" id="2.40.10.10">
    <property type="entry name" value="Trypsin-like serine proteases"/>
    <property type="match status" value="2"/>
</dbReference>
<evidence type="ECO:0000256" key="4">
    <source>
        <dbReference type="ARBA" id="ARBA00022825"/>
    </source>
</evidence>
<dbReference type="InterPro" id="IPR043504">
    <property type="entry name" value="Peptidase_S1_PA_chymotrypsin"/>
</dbReference>
<evidence type="ECO:0000256" key="3">
    <source>
        <dbReference type="ARBA" id="ARBA00022801"/>
    </source>
</evidence>
<dbReference type="PANTHER" id="PTHR24253:SF144">
    <property type="entry name" value="CHYMOTRYPSIN-LIKE PROTEASE CTRL-1-RELATED"/>
    <property type="match status" value="1"/>
</dbReference>
<evidence type="ECO:0000259" key="7">
    <source>
        <dbReference type="SMART" id="SM00020"/>
    </source>
</evidence>
<dbReference type="InterPro" id="IPR001254">
    <property type="entry name" value="Trypsin_dom"/>
</dbReference>
<evidence type="ECO:0000256" key="5">
    <source>
        <dbReference type="ARBA" id="ARBA00023157"/>
    </source>
</evidence>
<keyword evidence="4" id="KW-0720">Serine protease</keyword>
<feature type="domain" description="Peptidase S1" evidence="7">
    <location>
        <begin position="4"/>
        <end position="183"/>
    </location>
</feature>
<gene>
    <name evidence="9" type="primary">LOC102531867</name>
</gene>
<proteinExistence type="predicted"/>
<dbReference type="GeneID" id="102531867"/>
<evidence type="ECO:0000313" key="8">
    <source>
        <dbReference type="Proteomes" id="UP001652581"/>
    </source>
</evidence>